<dbReference type="Pfam" id="PF13443">
    <property type="entry name" value="HTH_26"/>
    <property type="match status" value="1"/>
</dbReference>
<dbReference type="SMART" id="SM00530">
    <property type="entry name" value="HTH_XRE"/>
    <property type="match status" value="1"/>
</dbReference>
<dbReference type="InterPro" id="IPR010982">
    <property type="entry name" value="Lambda_DNA-bd_dom_sf"/>
</dbReference>
<evidence type="ECO:0000259" key="1">
    <source>
        <dbReference type="SMART" id="SM00530"/>
    </source>
</evidence>
<protein>
    <recommendedName>
        <fullName evidence="1">HTH cro/C1-type domain-containing protein</fullName>
    </recommendedName>
</protein>
<dbReference type="CDD" id="cd00093">
    <property type="entry name" value="HTH_XRE"/>
    <property type="match status" value="1"/>
</dbReference>
<gene>
    <name evidence="2" type="ORF">BPULL_0349</name>
</gene>
<dbReference type="AlphaFoldDB" id="A0A7V8HP83"/>
<dbReference type="Gene3D" id="1.10.260.40">
    <property type="entry name" value="lambda repressor-like DNA-binding domains"/>
    <property type="match status" value="1"/>
</dbReference>
<dbReference type="Proteomes" id="UP000029109">
    <property type="component" value="Unassembled WGS sequence"/>
</dbReference>
<comment type="caution">
    <text evidence="2">The sequence shown here is derived from an EMBL/GenBank/DDBJ whole genome shotgun (WGS) entry which is preliminary data.</text>
</comment>
<dbReference type="InterPro" id="IPR001387">
    <property type="entry name" value="Cro/C1-type_HTH"/>
</dbReference>
<dbReference type="SUPFAM" id="SSF47413">
    <property type="entry name" value="lambda repressor-like DNA-binding domains"/>
    <property type="match status" value="1"/>
</dbReference>
<evidence type="ECO:0000313" key="2">
    <source>
        <dbReference type="EMBL" id="KFI80823.1"/>
    </source>
</evidence>
<accession>A0A7V8HP83</accession>
<dbReference type="GO" id="GO:0003677">
    <property type="term" value="F:DNA binding"/>
    <property type="evidence" value="ECO:0007669"/>
    <property type="project" value="InterPro"/>
</dbReference>
<reference evidence="2 3" key="1">
    <citation type="submission" date="2014-03" db="EMBL/GenBank/DDBJ databases">
        <title>Genomics of Bifidobacteria.</title>
        <authorList>
            <person name="Ventura M."/>
            <person name="Milani C."/>
            <person name="Lugli G.A."/>
        </authorList>
    </citation>
    <scope>NUCLEOTIDE SEQUENCE [LARGE SCALE GENOMIC DNA]</scope>
    <source>
        <strain evidence="2 3">LMG 21816</strain>
    </source>
</reference>
<organism evidence="2 3">
    <name type="scientific">Bifidobacterium pullorum</name>
    <dbReference type="NCBI Taxonomy" id="78448"/>
    <lineage>
        <taxon>Bacteria</taxon>
        <taxon>Bacillati</taxon>
        <taxon>Actinomycetota</taxon>
        <taxon>Actinomycetes</taxon>
        <taxon>Bifidobacteriales</taxon>
        <taxon>Bifidobacteriaceae</taxon>
        <taxon>Bifidobacterium</taxon>
    </lineage>
</organism>
<name>A0A7V8HP83_9BIFI</name>
<feature type="domain" description="HTH cro/C1-type" evidence="1">
    <location>
        <begin position="16"/>
        <end position="71"/>
    </location>
</feature>
<evidence type="ECO:0000313" key="3">
    <source>
        <dbReference type="Proteomes" id="UP000029109"/>
    </source>
</evidence>
<proteinExistence type="predicted"/>
<dbReference type="EMBL" id="JGZJ01000010">
    <property type="protein sequence ID" value="KFI80823.1"/>
    <property type="molecule type" value="Genomic_DNA"/>
</dbReference>
<sequence length="428" mass="48585">MTRRRTRTNLPYATQVLRKLLADSNMKIADLAEATNLPVERIRTLTRGNAPMRIDEAGRIALVFGRKTNIFLEEENDTKARRSEYVLAHQAEVHKFQEALDVTLSLRASFKKYSEDEVHKSAPPKYCYYDGTMGKASAIVAKETLLTDTLFSDIEYLNDKNTILLAGSKGQFLPVATTYMRRWWDEKTRPEDVTKIKMLEESKEKERCGQYRELMAAFDRAEAFGDASFNPALIELEHMLDTSTVNPKPTSLQQAERLYCQSLTNLKKYEYFRFVQTLMKQQSPQKEMIFGDTFNECLTVLAELGAIHPSVARANINALGIQPIRAEYSIILHEMSDTELARIILSDAEFTWFFSPDGRIVASDGLTVIAHSIEEVAACMRRRSFFAGDKPNHSTGIIWDHVPHSEKDFITDLGLSDLSASEYPTPVG</sequence>